<accession>A0AA38G069</accession>
<evidence type="ECO:0000313" key="1">
    <source>
        <dbReference type="EMBL" id="KAH9313906.1"/>
    </source>
</evidence>
<sequence length="226" mass="25620">MEAKPQIHPASFQDQDPALREIASHCCKTPHQMKSPSKGKELAPLFKQTPPISEEKLSQIQESWKHASSADILMMPKGYCMAILSFKQETDKVFHGGPRFMKNSDLFLKHWSPALATEDLYCTVSLWNAIIVEYRKGDRFRTAEVNAYWQTLDNRFNETFIPQSPSKRKKGLGTEHPLAVPPLTIRPPSPLMSDGINAKHSTRVLMANVFARSMLRYAAARKTYSS</sequence>
<dbReference type="EMBL" id="JAHRHJ020000005">
    <property type="protein sequence ID" value="KAH9313906.1"/>
    <property type="molecule type" value="Genomic_DNA"/>
</dbReference>
<comment type="caution">
    <text evidence="1">The sequence shown here is derived from an EMBL/GenBank/DDBJ whole genome shotgun (WGS) entry which is preliminary data.</text>
</comment>
<dbReference type="Proteomes" id="UP000824469">
    <property type="component" value="Unassembled WGS sequence"/>
</dbReference>
<keyword evidence="2" id="KW-1185">Reference proteome</keyword>
<protein>
    <submittedName>
        <fullName evidence="1">Uncharacterized protein</fullName>
    </submittedName>
</protein>
<proteinExistence type="predicted"/>
<gene>
    <name evidence="1" type="ORF">KI387_022533</name>
</gene>
<evidence type="ECO:0000313" key="2">
    <source>
        <dbReference type="Proteomes" id="UP000824469"/>
    </source>
</evidence>
<name>A0AA38G069_TAXCH</name>
<organism evidence="1 2">
    <name type="scientific">Taxus chinensis</name>
    <name type="common">Chinese yew</name>
    <name type="synonym">Taxus wallichiana var. chinensis</name>
    <dbReference type="NCBI Taxonomy" id="29808"/>
    <lineage>
        <taxon>Eukaryota</taxon>
        <taxon>Viridiplantae</taxon>
        <taxon>Streptophyta</taxon>
        <taxon>Embryophyta</taxon>
        <taxon>Tracheophyta</taxon>
        <taxon>Spermatophyta</taxon>
        <taxon>Pinopsida</taxon>
        <taxon>Pinidae</taxon>
        <taxon>Conifers II</taxon>
        <taxon>Cupressales</taxon>
        <taxon>Taxaceae</taxon>
        <taxon>Taxus</taxon>
    </lineage>
</organism>
<dbReference type="AlphaFoldDB" id="A0AA38G069"/>
<reference evidence="1 2" key="1">
    <citation type="journal article" date="2021" name="Nat. Plants">
        <title>The Taxus genome provides insights into paclitaxel biosynthesis.</title>
        <authorList>
            <person name="Xiong X."/>
            <person name="Gou J."/>
            <person name="Liao Q."/>
            <person name="Li Y."/>
            <person name="Zhou Q."/>
            <person name="Bi G."/>
            <person name="Li C."/>
            <person name="Du R."/>
            <person name="Wang X."/>
            <person name="Sun T."/>
            <person name="Guo L."/>
            <person name="Liang H."/>
            <person name="Lu P."/>
            <person name="Wu Y."/>
            <person name="Zhang Z."/>
            <person name="Ro D.K."/>
            <person name="Shang Y."/>
            <person name="Huang S."/>
            <person name="Yan J."/>
        </authorList>
    </citation>
    <scope>NUCLEOTIDE SEQUENCE [LARGE SCALE GENOMIC DNA]</scope>
    <source>
        <strain evidence="1">Ta-2019</strain>
    </source>
</reference>